<sequence>MAPARLFADTLVLLRGGGDLATGAVARLVRAGFPVVVLELPRPLVVRRTVAVATAVLQGEITVEDLHARRVDSAATAVRLAREGVVPVLVDPEGATLPHVRPTVLVDARMAKRNLGTHQTDAPLVVALGPGFTASEDCHAVVETARGHFLGRVYWRGQALPDTGTPGLVQGYGRERVLRAPVAGTVQALVEIGDMVQAGQAVALVDGEAVHAPFPGVVRGLIADGTPVPAGLKIGDIDPRGVREHCFTISDKALAVGGGVLEAVLTWLNTQRTAT</sequence>
<dbReference type="Proteomes" id="UP000050502">
    <property type="component" value="Unassembled WGS sequence"/>
</dbReference>
<accession>A0A0P6Y1I0</accession>
<name>A0A0P6Y1I0_9CHLR</name>
<dbReference type="NCBIfam" id="TIGR03309">
    <property type="entry name" value="matur_yqeB"/>
    <property type="match status" value="1"/>
</dbReference>
<evidence type="ECO:0000313" key="2">
    <source>
        <dbReference type="Proteomes" id="UP000050502"/>
    </source>
</evidence>
<organism evidence="1 2">
    <name type="scientific">Ardenticatena maritima</name>
    <dbReference type="NCBI Taxonomy" id="872965"/>
    <lineage>
        <taxon>Bacteria</taxon>
        <taxon>Bacillati</taxon>
        <taxon>Chloroflexota</taxon>
        <taxon>Ardenticatenia</taxon>
        <taxon>Ardenticatenales</taxon>
        <taxon>Ardenticatenaceae</taxon>
        <taxon>Ardenticatena</taxon>
    </lineage>
</organism>
<comment type="caution">
    <text evidence="1">The sequence shown here is derived from an EMBL/GenBank/DDBJ whole genome shotgun (WGS) entry which is preliminary data.</text>
</comment>
<dbReference type="EMBL" id="LGKN01000009">
    <property type="protein sequence ID" value="KPL86440.1"/>
    <property type="molecule type" value="Genomic_DNA"/>
</dbReference>
<dbReference type="InterPro" id="IPR017695">
    <property type="entry name" value="Se-dep_Mo_hydrolase_YqeB"/>
</dbReference>
<reference evidence="1 2" key="1">
    <citation type="submission" date="2015-07" db="EMBL/GenBank/DDBJ databases">
        <title>Whole genome sequence of Ardenticatena maritima DSM 23922.</title>
        <authorList>
            <person name="Hemp J."/>
            <person name="Ward L.M."/>
            <person name="Pace L.A."/>
            <person name="Fischer W.W."/>
        </authorList>
    </citation>
    <scope>NUCLEOTIDE SEQUENCE [LARGE SCALE GENOMIC DNA]</scope>
    <source>
        <strain evidence="1 2">110S</strain>
    </source>
</reference>
<evidence type="ECO:0008006" key="3">
    <source>
        <dbReference type="Google" id="ProtNLM"/>
    </source>
</evidence>
<gene>
    <name evidence="1" type="ORF">SE16_14205</name>
</gene>
<dbReference type="RefSeq" id="WP_060687765.1">
    <property type="nucleotide sequence ID" value="NZ_LGKN01000009.1"/>
</dbReference>
<dbReference type="AlphaFoldDB" id="A0A0P6Y1I0"/>
<evidence type="ECO:0000313" key="1">
    <source>
        <dbReference type="EMBL" id="KPL86440.1"/>
    </source>
</evidence>
<proteinExistence type="predicted"/>
<protein>
    <recommendedName>
        <fullName evidence="3">EF2563 family selenium-dependent molybdenum hydroxylase system protein</fullName>
    </recommendedName>
</protein>